<evidence type="ECO:0000259" key="1">
    <source>
        <dbReference type="PROSITE" id="PS51737"/>
    </source>
</evidence>
<dbReference type="eggNOG" id="COG1961">
    <property type="taxonomic scope" value="Bacteria"/>
</dbReference>
<dbReference type="Gene3D" id="3.90.1750.20">
    <property type="entry name" value="Putative Large Serine Recombinase, Chain B, Domain 2"/>
    <property type="match status" value="1"/>
</dbReference>
<dbReference type="Proteomes" id="UP000029585">
    <property type="component" value="Unassembled WGS sequence"/>
</dbReference>
<keyword evidence="3" id="KW-1185">Reference proteome</keyword>
<sequence length="250" mass="28118">MGSNRKRPFGYKMELGEIVLHPAEAATVRWLYDSYLAGASYNALVDKLRERGISYDGDKPWNKNMAARILADRRYTGEGGFPSIIPEARFNMVQAQRQEKFSPCKKTPAQKELRKLCGGSPPAWVERQVLGLLNRLTQHPERITCPAPVAGSPPETENLRRELDELLHRPPVDETQVKCLAFQLAALQLNAIGPEEYETLGLRMLFQERAPMVELEQELLHESVRRITVSNGTVTVLLKNNQTLEGGNGI</sequence>
<dbReference type="HOGENOM" id="CLU_082115_1_0_9"/>
<dbReference type="InterPro" id="IPR038109">
    <property type="entry name" value="DNA_bind_recomb_sf"/>
</dbReference>
<dbReference type="GO" id="GO:0000150">
    <property type="term" value="F:DNA strand exchange activity"/>
    <property type="evidence" value="ECO:0007669"/>
    <property type="project" value="InterPro"/>
</dbReference>
<organism evidence="2 3">
    <name type="scientific">Flavonifractor plautii 1_3_50AFAA</name>
    <dbReference type="NCBI Taxonomy" id="742738"/>
    <lineage>
        <taxon>Bacteria</taxon>
        <taxon>Bacillati</taxon>
        <taxon>Bacillota</taxon>
        <taxon>Clostridia</taxon>
        <taxon>Eubacteriales</taxon>
        <taxon>Oscillospiraceae</taxon>
        <taxon>Flavonifractor</taxon>
    </lineage>
</organism>
<proteinExistence type="predicted"/>
<evidence type="ECO:0000313" key="2">
    <source>
        <dbReference type="EMBL" id="KGF54121.1"/>
    </source>
</evidence>
<reference evidence="2 3" key="1">
    <citation type="submission" date="2011-08" db="EMBL/GenBank/DDBJ databases">
        <title>The Genome Sequence of Clostridium orbiscindens 1_3_50AFAA.</title>
        <authorList>
            <consortium name="The Broad Institute Genome Sequencing Platform"/>
            <person name="Earl A."/>
            <person name="Ward D."/>
            <person name="Feldgarden M."/>
            <person name="Gevers D."/>
            <person name="Daigneault M."/>
            <person name="Strauss J."/>
            <person name="Allen-Vercoe E."/>
            <person name="Young S.K."/>
            <person name="Zeng Q."/>
            <person name="Gargeya S."/>
            <person name="Fitzgerald M."/>
            <person name="Haas B."/>
            <person name="Abouelleil A."/>
            <person name="Alvarado L."/>
            <person name="Arachchi H.M."/>
            <person name="Berlin A."/>
            <person name="Brown A."/>
            <person name="Chapman S.B."/>
            <person name="Chen Z."/>
            <person name="Dunbar C."/>
            <person name="Freedman E."/>
            <person name="Gearin G."/>
            <person name="Gellesch M."/>
            <person name="Goldberg J."/>
            <person name="Griggs A."/>
            <person name="Gujja S."/>
            <person name="Heiman D."/>
            <person name="Howarth C."/>
            <person name="Larson L."/>
            <person name="Lui A."/>
            <person name="MacDonald P.J.P."/>
            <person name="Montmayeur A."/>
            <person name="Murphy C."/>
            <person name="Neiman D."/>
            <person name="Pearson M."/>
            <person name="Priest M."/>
            <person name="Roberts A."/>
            <person name="Saif S."/>
            <person name="Shea T."/>
            <person name="Shenoy N."/>
            <person name="Sisk P."/>
            <person name="Stolte C."/>
            <person name="Sykes S."/>
            <person name="Wortman J."/>
            <person name="Nusbaum C."/>
            <person name="Birren B."/>
        </authorList>
    </citation>
    <scope>NUCLEOTIDE SEQUENCE [LARGE SCALE GENOMIC DNA]</scope>
    <source>
        <strain evidence="2 3">1_3_50AFAA</strain>
    </source>
</reference>
<evidence type="ECO:0000313" key="3">
    <source>
        <dbReference type="Proteomes" id="UP000029585"/>
    </source>
</evidence>
<dbReference type="InterPro" id="IPR011109">
    <property type="entry name" value="DNA_bind_recombinase_dom"/>
</dbReference>
<protein>
    <recommendedName>
        <fullName evidence="1">Recombinase domain-containing protein</fullName>
    </recommendedName>
</protein>
<dbReference type="PROSITE" id="PS51737">
    <property type="entry name" value="RECOMBINASE_DNA_BIND"/>
    <property type="match status" value="1"/>
</dbReference>
<name>A0A096B581_FLAPL</name>
<comment type="caution">
    <text evidence="2">The sequence shown here is derived from an EMBL/GenBank/DDBJ whole genome shotgun (WGS) entry which is preliminary data.</text>
</comment>
<feature type="domain" description="Recombinase" evidence="1">
    <location>
        <begin position="8"/>
        <end position="104"/>
    </location>
</feature>
<gene>
    <name evidence="2" type="ORF">HMPREF9460_03094</name>
</gene>
<dbReference type="EMBL" id="ADLO01000094">
    <property type="protein sequence ID" value="KGF54121.1"/>
    <property type="molecule type" value="Genomic_DNA"/>
</dbReference>
<dbReference type="AlphaFoldDB" id="A0A096B581"/>
<dbReference type="PATRIC" id="fig|742738.3.peg.3183"/>
<dbReference type="GO" id="GO:0003677">
    <property type="term" value="F:DNA binding"/>
    <property type="evidence" value="ECO:0007669"/>
    <property type="project" value="InterPro"/>
</dbReference>
<dbReference type="RefSeq" id="WP_021630446.1">
    <property type="nucleotide sequence ID" value="NZ_KN174165.1"/>
</dbReference>
<dbReference type="Pfam" id="PF07508">
    <property type="entry name" value="Recombinase"/>
    <property type="match status" value="1"/>
</dbReference>
<accession>A0A096B581</accession>